<dbReference type="Gene3D" id="3.40.50.12370">
    <property type="match status" value="1"/>
</dbReference>
<dbReference type="Pfam" id="PF00582">
    <property type="entry name" value="Usp"/>
    <property type="match status" value="2"/>
</dbReference>
<accession>A0A849K4E5</accession>
<evidence type="ECO:0000313" key="7">
    <source>
        <dbReference type="Proteomes" id="UP000552954"/>
    </source>
</evidence>
<dbReference type="SUPFAM" id="SSF52402">
    <property type="entry name" value="Adenine nucleotide alpha hydrolases-like"/>
    <property type="match status" value="2"/>
</dbReference>
<dbReference type="AlphaFoldDB" id="A0A849K4E5"/>
<keyword evidence="7" id="KW-1185">Reference proteome</keyword>
<dbReference type="Proteomes" id="UP000552954">
    <property type="component" value="Unassembled WGS sequence"/>
</dbReference>
<comment type="caution">
    <text evidence="6">The sequence shown here is derived from an EMBL/GenBank/DDBJ whole genome shotgun (WGS) entry which is preliminary data.</text>
</comment>
<sequence>MNTHPLGEVLVPVDGFGPSTNAAWRAALVARDLGAPLRLLHVREGVHAEADATLRRLVLEIGERTGVTPQLDTVAGKVLEQTVRAARDAALLVIGPRRGNPLRAMVVGTQAEQLIRLCRVPVLVVKKPATAGYRRVLVPVELVPAARPMIAAAARLARDGLEVLHALQPGDEIGMRACEVPEWVVRRQRQRAADEARAALHGLIAQAGQPRGVRTMVGFGDAARLALAREAAMRADLLVIGKRTRGLLADFFLGSVTQRVLASARADVLVLPRPARAGAVEAPPAWMSPAPG</sequence>
<evidence type="ECO:0000256" key="3">
    <source>
        <dbReference type="ARBA" id="ARBA00011738"/>
    </source>
</evidence>
<dbReference type="GO" id="GO:0005737">
    <property type="term" value="C:cytoplasm"/>
    <property type="evidence" value="ECO:0007669"/>
    <property type="project" value="UniProtKB-SubCell"/>
</dbReference>
<dbReference type="PANTHER" id="PTHR46268">
    <property type="entry name" value="STRESS RESPONSE PROTEIN NHAX"/>
    <property type="match status" value="1"/>
</dbReference>
<evidence type="ECO:0000256" key="4">
    <source>
        <dbReference type="ARBA" id="ARBA00022490"/>
    </source>
</evidence>
<feature type="domain" description="UspA" evidence="5">
    <location>
        <begin position="9"/>
        <end position="126"/>
    </location>
</feature>
<dbReference type="InterPro" id="IPR006016">
    <property type="entry name" value="UspA"/>
</dbReference>
<keyword evidence="4" id="KW-0963">Cytoplasm</keyword>
<proteinExistence type="inferred from homology"/>
<dbReference type="EMBL" id="JABFCS010000001">
    <property type="protein sequence ID" value="NNU42490.1"/>
    <property type="molecule type" value="Genomic_DNA"/>
</dbReference>
<dbReference type="PRINTS" id="PR01438">
    <property type="entry name" value="UNVRSLSTRESS"/>
</dbReference>
<comment type="subcellular location">
    <subcellularLocation>
        <location evidence="1">Cytoplasm</location>
    </subcellularLocation>
</comment>
<evidence type="ECO:0000313" key="6">
    <source>
        <dbReference type="EMBL" id="NNU42490.1"/>
    </source>
</evidence>
<dbReference type="CDD" id="cd00293">
    <property type="entry name" value="USP-like"/>
    <property type="match status" value="2"/>
</dbReference>
<evidence type="ECO:0000259" key="5">
    <source>
        <dbReference type="Pfam" id="PF00582"/>
    </source>
</evidence>
<reference evidence="6 7" key="1">
    <citation type="submission" date="2020-05" db="EMBL/GenBank/DDBJ databases">
        <authorList>
            <person name="Khan S.A."/>
            <person name="Jeon C.O."/>
            <person name="Chun B.H."/>
        </authorList>
    </citation>
    <scope>NUCLEOTIDE SEQUENCE [LARGE SCALE GENOMIC DNA]</scope>
    <source>
        <strain evidence="6 7">B156</strain>
    </source>
</reference>
<name>A0A849K4E5_9BURK</name>
<dbReference type="InterPro" id="IPR006015">
    <property type="entry name" value="Universal_stress_UspA"/>
</dbReference>
<feature type="domain" description="UspA" evidence="5">
    <location>
        <begin position="133"/>
        <end position="272"/>
    </location>
</feature>
<dbReference type="PANTHER" id="PTHR46268:SF23">
    <property type="entry name" value="UNIVERSAL STRESS PROTEIN A-RELATED"/>
    <property type="match status" value="1"/>
</dbReference>
<dbReference type="RefSeq" id="WP_171556848.1">
    <property type="nucleotide sequence ID" value="NZ_JABFCS010000001.1"/>
</dbReference>
<gene>
    <name evidence="6" type="ORF">HK415_03900</name>
</gene>
<comment type="subunit">
    <text evidence="3">Homodimer.</text>
</comment>
<evidence type="ECO:0000256" key="1">
    <source>
        <dbReference type="ARBA" id="ARBA00004496"/>
    </source>
</evidence>
<comment type="similarity">
    <text evidence="2">Belongs to the universal stress protein A family.</text>
</comment>
<organism evidence="6 7">
    <name type="scientific">Ramlibacter montanisoli</name>
    <dbReference type="NCBI Taxonomy" id="2732512"/>
    <lineage>
        <taxon>Bacteria</taxon>
        <taxon>Pseudomonadati</taxon>
        <taxon>Pseudomonadota</taxon>
        <taxon>Betaproteobacteria</taxon>
        <taxon>Burkholderiales</taxon>
        <taxon>Comamonadaceae</taxon>
        <taxon>Ramlibacter</taxon>
    </lineage>
</organism>
<protein>
    <submittedName>
        <fullName evidence="6">Universal stress protein</fullName>
    </submittedName>
</protein>
<evidence type="ECO:0000256" key="2">
    <source>
        <dbReference type="ARBA" id="ARBA00008791"/>
    </source>
</evidence>
<reference evidence="6 7" key="2">
    <citation type="submission" date="2020-06" db="EMBL/GenBank/DDBJ databases">
        <title>Ramlibacter rhizophilus sp. nov., isolated from rhizosphere soil of national flower Mugunghwa from South Korea.</title>
        <authorList>
            <person name="Zheng-Fei Y."/>
            <person name="Huan T."/>
        </authorList>
    </citation>
    <scope>NUCLEOTIDE SEQUENCE [LARGE SCALE GENOMIC DNA]</scope>
    <source>
        <strain evidence="6 7">B156</strain>
    </source>
</reference>